<dbReference type="GO" id="GO:0051301">
    <property type="term" value="P:cell division"/>
    <property type="evidence" value="ECO:0007669"/>
    <property type="project" value="UniProtKB-KW"/>
</dbReference>
<dbReference type="SUPFAM" id="SSF63418">
    <property type="entry name" value="MurE/MurF N-terminal domain"/>
    <property type="match status" value="1"/>
</dbReference>
<dbReference type="SUPFAM" id="SSF53623">
    <property type="entry name" value="MurD-like peptide ligases, catalytic domain"/>
    <property type="match status" value="1"/>
</dbReference>
<evidence type="ECO:0000256" key="6">
    <source>
        <dbReference type="ARBA" id="ARBA00022960"/>
    </source>
</evidence>
<dbReference type="Gene3D" id="3.90.190.20">
    <property type="entry name" value="Mur ligase, C-terminal domain"/>
    <property type="match status" value="1"/>
</dbReference>
<comment type="similarity">
    <text evidence="10">Belongs to the MurCDEF family. MurF subfamily.</text>
</comment>
<feature type="domain" description="Mur ligase central" evidence="14">
    <location>
        <begin position="112"/>
        <end position="301"/>
    </location>
</feature>
<dbReference type="OrthoDB" id="9801978at2"/>
<evidence type="ECO:0000256" key="2">
    <source>
        <dbReference type="ARBA" id="ARBA00022598"/>
    </source>
</evidence>
<evidence type="ECO:0000256" key="11">
    <source>
        <dbReference type="RuleBase" id="RU004136"/>
    </source>
</evidence>
<dbReference type="InterPro" id="IPR036565">
    <property type="entry name" value="Mur-like_cat_sf"/>
</dbReference>
<dbReference type="InterPro" id="IPR013221">
    <property type="entry name" value="Mur_ligase_cen"/>
</dbReference>
<comment type="catalytic activity">
    <reaction evidence="10 11">
        <text>D-alanyl-D-alanine + UDP-N-acetyl-alpha-D-muramoyl-L-alanyl-gamma-D-glutamyl-meso-2,6-diaminopimelate + ATP = UDP-N-acetyl-alpha-D-muramoyl-L-alanyl-gamma-D-glutamyl-meso-2,6-diaminopimeloyl-D-alanyl-D-alanine + ADP + phosphate + H(+)</text>
        <dbReference type="Rhea" id="RHEA:28374"/>
        <dbReference type="ChEBI" id="CHEBI:15378"/>
        <dbReference type="ChEBI" id="CHEBI:30616"/>
        <dbReference type="ChEBI" id="CHEBI:43474"/>
        <dbReference type="ChEBI" id="CHEBI:57822"/>
        <dbReference type="ChEBI" id="CHEBI:61386"/>
        <dbReference type="ChEBI" id="CHEBI:83905"/>
        <dbReference type="ChEBI" id="CHEBI:456216"/>
        <dbReference type="EC" id="6.3.2.10"/>
    </reaction>
</comment>
<dbReference type="Proteomes" id="UP000199236">
    <property type="component" value="Unassembled WGS sequence"/>
</dbReference>
<dbReference type="GO" id="GO:0009252">
    <property type="term" value="P:peptidoglycan biosynthetic process"/>
    <property type="evidence" value="ECO:0007669"/>
    <property type="project" value="UniProtKB-UniRule"/>
</dbReference>
<dbReference type="GO" id="GO:0008766">
    <property type="term" value="F:UDP-N-acetylmuramoylalanyl-D-glutamyl-2,6-diaminopimelate-D-alanyl-D-alanine ligase activity"/>
    <property type="evidence" value="ECO:0007669"/>
    <property type="project" value="RHEA"/>
</dbReference>
<dbReference type="NCBIfam" id="TIGR01143">
    <property type="entry name" value="murF"/>
    <property type="match status" value="1"/>
</dbReference>
<keyword evidence="16" id="KW-1185">Reference proteome</keyword>
<dbReference type="GO" id="GO:0008360">
    <property type="term" value="P:regulation of cell shape"/>
    <property type="evidence" value="ECO:0007669"/>
    <property type="project" value="UniProtKB-KW"/>
</dbReference>
<feature type="domain" description="Mur ligase N-terminal catalytic" evidence="12">
    <location>
        <begin position="26"/>
        <end position="97"/>
    </location>
</feature>
<dbReference type="EMBL" id="FOVR01000010">
    <property type="protein sequence ID" value="SFO65179.1"/>
    <property type="molecule type" value="Genomic_DNA"/>
</dbReference>
<name>A0A1I5IXP5_9HYPH</name>
<dbReference type="NCBIfam" id="NF010693">
    <property type="entry name" value="PRK14093.1"/>
    <property type="match status" value="1"/>
</dbReference>
<organism evidence="15 16">
    <name type="scientific">Cohaesibacter marisflavi</name>
    <dbReference type="NCBI Taxonomy" id="655353"/>
    <lineage>
        <taxon>Bacteria</taxon>
        <taxon>Pseudomonadati</taxon>
        <taxon>Pseudomonadota</taxon>
        <taxon>Alphaproteobacteria</taxon>
        <taxon>Hyphomicrobiales</taxon>
        <taxon>Cohaesibacteraceae</taxon>
    </lineage>
</organism>
<dbReference type="PANTHER" id="PTHR43024:SF1">
    <property type="entry name" value="UDP-N-ACETYLMURAMOYL-TRIPEPTIDE--D-ALANYL-D-ALANINE LIGASE"/>
    <property type="match status" value="1"/>
</dbReference>
<feature type="domain" description="Mur ligase C-terminal" evidence="13">
    <location>
        <begin position="332"/>
        <end position="449"/>
    </location>
</feature>
<dbReference type="AlphaFoldDB" id="A0A1I5IXP5"/>
<keyword evidence="4 10" id="KW-0547">Nucleotide-binding</keyword>
<evidence type="ECO:0000256" key="7">
    <source>
        <dbReference type="ARBA" id="ARBA00022984"/>
    </source>
</evidence>
<evidence type="ECO:0000256" key="3">
    <source>
        <dbReference type="ARBA" id="ARBA00022618"/>
    </source>
</evidence>
<dbReference type="SUPFAM" id="SSF53244">
    <property type="entry name" value="MurD-like peptide ligases, peptide-binding domain"/>
    <property type="match status" value="1"/>
</dbReference>
<evidence type="ECO:0000256" key="9">
    <source>
        <dbReference type="ARBA" id="ARBA00023316"/>
    </source>
</evidence>
<dbReference type="UniPathway" id="UPA00219"/>
<dbReference type="GO" id="GO:0005737">
    <property type="term" value="C:cytoplasm"/>
    <property type="evidence" value="ECO:0007669"/>
    <property type="project" value="UniProtKB-SubCell"/>
</dbReference>
<dbReference type="HAMAP" id="MF_02019">
    <property type="entry name" value="MurF"/>
    <property type="match status" value="1"/>
</dbReference>
<protein>
    <recommendedName>
        <fullName evidence="10 11">UDP-N-acetylmuramoyl-tripeptide--D-alanyl-D-alanine ligase</fullName>
        <ecNumber evidence="10 11">6.3.2.10</ecNumber>
    </recommendedName>
    <alternativeName>
        <fullName evidence="10">D-alanyl-D-alanine-adding enzyme</fullName>
    </alternativeName>
</protein>
<dbReference type="InterPro" id="IPR005863">
    <property type="entry name" value="UDP-N-AcMur_synth"/>
</dbReference>
<keyword evidence="3 10" id="KW-0132">Cell division</keyword>
<dbReference type="Pfam" id="PF08245">
    <property type="entry name" value="Mur_ligase_M"/>
    <property type="match status" value="1"/>
</dbReference>
<dbReference type="InterPro" id="IPR036615">
    <property type="entry name" value="Mur_ligase_C_dom_sf"/>
</dbReference>
<keyword evidence="5 10" id="KW-0067">ATP-binding</keyword>
<evidence type="ECO:0000256" key="10">
    <source>
        <dbReference type="HAMAP-Rule" id="MF_02019"/>
    </source>
</evidence>
<feature type="binding site" evidence="10">
    <location>
        <begin position="114"/>
        <end position="120"/>
    </location>
    <ligand>
        <name>ATP</name>
        <dbReference type="ChEBI" id="CHEBI:30616"/>
    </ligand>
</feature>
<dbReference type="RefSeq" id="WP_090074212.1">
    <property type="nucleotide sequence ID" value="NZ_FOVR01000010.1"/>
</dbReference>
<dbReference type="PANTHER" id="PTHR43024">
    <property type="entry name" value="UDP-N-ACETYLMURAMOYL-TRIPEPTIDE--D-ALANYL-D-ALANINE LIGASE"/>
    <property type="match status" value="1"/>
</dbReference>
<sequence>MTALWASGEFVQAIAPLGQPGAIDDVSGISIDSRTVGAGDAFFAIKGDRFDGHAFARAALDGGAAVVVLEEAQKSDFSDLTERVLFVEDVLKALERLGCAARARVAGKVIAITGSVGKTSTKDALWAALKPSGKVHAAVSSFNNHWGVPLTLARMPRDTEFGIFEVGMNHPGEIRHLIGMVQPDLAVITTIVAAHIGNFSSIDDIAAAKAEIFEGVVPGGAALFNGDIAFADFLAERAKAEGVAHIYRFGRTAGADVQLSALDLQADGSDVSVDLLGNMVQCHIGAPGEHLAHNALAVLGAVSLVGGDVKAASEALAGHGASKGRGQRHTLCAEGGDLLVIDESYNANPSSIAAALAALGLITTSGRKIAVLGDMLELGDDSKAMHEGVLEPLLAADVDLVFLCGPEMAHLWEKLPMTRRGAYAKASADLISPVLAAVKAGDSVMVKGSLGSRMGPIVAALLEEFKK</sequence>
<evidence type="ECO:0000313" key="16">
    <source>
        <dbReference type="Proteomes" id="UP000199236"/>
    </source>
</evidence>
<evidence type="ECO:0000259" key="12">
    <source>
        <dbReference type="Pfam" id="PF01225"/>
    </source>
</evidence>
<keyword evidence="6 10" id="KW-0133">Cell shape</keyword>
<dbReference type="Gene3D" id="3.40.1390.10">
    <property type="entry name" value="MurE/MurF, N-terminal domain"/>
    <property type="match status" value="1"/>
</dbReference>
<reference evidence="15 16" key="1">
    <citation type="submission" date="2016-10" db="EMBL/GenBank/DDBJ databases">
        <authorList>
            <person name="de Groot N.N."/>
        </authorList>
    </citation>
    <scope>NUCLEOTIDE SEQUENCE [LARGE SCALE GENOMIC DNA]</scope>
    <source>
        <strain evidence="15 16">CGMCC 1.9157</strain>
    </source>
</reference>
<dbReference type="InterPro" id="IPR035911">
    <property type="entry name" value="MurE/MurF_N"/>
</dbReference>
<evidence type="ECO:0000259" key="13">
    <source>
        <dbReference type="Pfam" id="PF02875"/>
    </source>
</evidence>
<dbReference type="Pfam" id="PF01225">
    <property type="entry name" value="Mur_ligase"/>
    <property type="match status" value="1"/>
</dbReference>
<gene>
    <name evidence="10" type="primary">murF</name>
    <name evidence="15" type="ORF">SAMN04488056_11044</name>
</gene>
<dbReference type="EC" id="6.3.2.10" evidence="10 11"/>
<evidence type="ECO:0000256" key="1">
    <source>
        <dbReference type="ARBA" id="ARBA00022490"/>
    </source>
</evidence>
<comment type="pathway">
    <text evidence="10 11">Cell wall biogenesis; peptidoglycan biosynthesis.</text>
</comment>
<dbReference type="GO" id="GO:0071555">
    <property type="term" value="P:cell wall organization"/>
    <property type="evidence" value="ECO:0007669"/>
    <property type="project" value="UniProtKB-KW"/>
</dbReference>
<keyword evidence="8 10" id="KW-0131">Cell cycle</keyword>
<keyword evidence="7 10" id="KW-0573">Peptidoglycan synthesis</keyword>
<evidence type="ECO:0000259" key="14">
    <source>
        <dbReference type="Pfam" id="PF08245"/>
    </source>
</evidence>
<keyword evidence="9 10" id="KW-0961">Cell wall biogenesis/degradation</keyword>
<evidence type="ECO:0000256" key="4">
    <source>
        <dbReference type="ARBA" id="ARBA00022741"/>
    </source>
</evidence>
<dbReference type="STRING" id="655353.SAMN04488056_11044"/>
<dbReference type="InterPro" id="IPR004101">
    <property type="entry name" value="Mur_ligase_C"/>
</dbReference>
<dbReference type="InterPro" id="IPR000713">
    <property type="entry name" value="Mur_ligase_N"/>
</dbReference>
<keyword evidence="2 10" id="KW-0436">Ligase</keyword>
<evidence type="ECO:0000256" key="5">
    <source>
        <dbReference type="ARBA" id="ARBA00022840"/>
    </source>
</evidence>
<comment type="subcellular location">
    <subcellularLocation>
        <location evidence="10 11">Cytoplasm</location>
    </subcellularLocation>
</comment>
<dbReference type="GO" id="GO:0047480">
    <property type="term" value="F:UDP-N-acetylmuramoyl-tripeptide-D-alanyl-D-alanine ligase activity"/>
    <property type="evidence" value="ECO:0007669"/>
    <property type="project" value="UniProtKB-UniRule"/>
</dbReference>
<dbReference type="InterPro" id="IPR051046">
    <property type="entry name" value="MurCDEF_CellWall_CoF430Synth"/>
</dbReference>
<evidence type="ECO:0000256" key="8">
    <source>
        <dbReference type="ARBA" id="ARBA00023306"/>
    </source>
</evidence>
<dbReference type="Pfam" id="PF02875">
    <property type="entry name" value="Mur_ligase_C"/>
    <property type="match status" value="1"/>
</dbReference>
<proteinExistence type="inferred from homology"/>
<accession>A0A1I5IXP5</accession>
<dbReference type="Gene3D" id="3.40.1190.10">
    <property type="entry name" value="Mur-like, catalytic domain"/>
    <property type="match status" value="1"/>
</dbReference>
<keyword evidence="1 10" id="KW-0963">Cytoplasm</keyword>
<comment type="function">
    <text evidence="10 11">Involved in cell wall formation. Catalyzes the final step in the synthesis of UDP-N-acetylmuramoyl-pentapeptide, the precursor of murein.</text>
</comment>
<dbReference type="GO" id="GO:0005524">
    <property type="term" value="F:ATP binding"/>
    <property type="evidence" value="ECO:0007669"/>
    <property type="project" value="UniProtKB-UniRule"/>
</dbReference>
<evidence type="ECO:0000313" key="15">
    <source>
        <dbReference type="EMBL" id="SFO65179.1"/>
    </source>
</evidence>